<gene>
    <name evidence="9" type="ORF">TWF718_009712</name>
</gene>
<dbReference type="GO" id="GO:0015677">
    <property type="term" value="P:copper ion import"/>
    <property type="evidence" value="ECO:0007669"/>
    <property type="project" value="TreeGrafter"/>
</dbReference>
<dbReference type="Pfam" id="PF01794">
    <property type="entry name" value="Ferric_reduct"/>
    <property type="match status" value="1"/>
</dbReference>
<feature type="transmembrane region" description="Helical" evidence="7">
    <location>
        <begin position="84"/>
        <end position="101"/>
    </location>
</feature>
<organism evidence="9 10">
    <name type="scientific">Orbilia javanica</name>
    <dbReference type="NCBI Taxonomy" id="47235"/>
    <lineage>
        <taxon>Eukaryota</taxon>
        <taxon>Fungi</taxon>
        <taxon>Dikarya</taxon>
        <taxon>Ascomycota</taxon>
        <taxon>Pezizomycotina</taxon>
        <taxon>Orbiliomycetes</taxon>
        <taxon>Orbiliales</taxon>
        <taxon>Orbiliaceae</taxon>
        <taxon>Orbilia</taxon>
    </lineage>
</organism>
<evidence type="ECO:0000313" key="9">
    <source>
        <dbReference type="EMBL" id="KAK6336924.1"/>
    </source>
</evidence>
<keyword evidence="3 7" id="KW-0812">Transmembrane</keyword>
<dbReference type="GO" id="GO:0000293">
    <property type="term" value="F:ferric-chelate reductase activity"/>
    <property type="evidence" value="ECO:0007669"/>
    <property type="project" value="TreeGrafter"/>
</dbReference>
<evidence type="ECO:0000256" key="6">
    <source>
        <dbReference type="ARBA" id="ARBA00023136"/>
    </source>
</evidence>
<dbReference type="EMBL" id="JAVHNR010000007">
    <property type="protein sequence ID" value="KAK6336924.1"/>
    <property type="molecule type" value="Genomic_DNA"/>
</dbReference>
<evidence type="ECO:0000256" key="4">
    <source>
        <dbReference type="ARBA" id="ARBA00022989"/>
    </source>
</evidence>
<keyword evidence="6 7" id="KW-0472">Membrane</keyword>
<keyword evidence="2" id="KW-0813">Transport</keyword>
<protein>
    <recommendedName>
        <fullName evidence="8">Ferric oxidoreductase domain-containing protein</fullName>
    </recommendedName>
</protein>
<name>A0AAN8RFY2_9PEZI</name>
<evidence type="ECO:0000256" key="3">
    <source>
        <dbReference type="ARBA" id="ARBA00022692"/>
    </source>
</evidence>
<dbReference type="InterPro" id="IPR013130">
    <property type="entry name" value="Fe3_Rdtase_TM_dom"/>
</dbReference>
<feature type="transmembrane region" description="Helical" evidence="7">
    <location>
        <begin position="266"/>
        <end position="284"/>
    </location>
</feature>
<comment type="caution">
    <text evidence="9">The sequence shown here is derived from an EMBL/GenBank/DDBJ whole genome shotgun (WGS) entry which is preliminary data.</text>
</comment>
<dbReference type="GO" id="GO:0005886">
    <property type="term" value="C:plasma membrane"/>
    <property type="evidence" value="ECO:0007669"/>
    <property type="project" value="TreeGrafter"/>
</dbReference>
<feature type="transmembrane region" description="Helical" evidence="7">
    <location>
        <begin position="142"/>
        <end position="161"/>
    </location>
</feature>
<sequence length="500" mass="56684">MDKLQEEWNKFKSGNPASENLEEGWEKFKAGYPDSSTLQEDWDQLKSNVGISGLEEDWKNLQDARDKFMTGLQIILFLQAQSPIFWYSILVLLLVITRILYNSAKYLCRVFRLYALIVFLKHISYPFVFGGQRTRFWKWTRAEILVTTVFISLNIAVLTIPLKNGPWITRTGLLSMINLVPLAVGLKLSRLTNVLKVTPSFFASIHVWCSFMAGILALAHSIIAMKKGQFIASLQNDNRYRAGFAASIVLLSMFLLVVLQRRFYEIFSKSHLALAIAVVALLWVHTGNSVYLPIWVAALGLNIIVRYAALGYQGLIRHHWRRRRASLPQYSVEESTDNASRPEGVSVGNLVAIPVEDVVLVKLGIKKTTSIRAGHFFQLCIPDVSTSAFIQQHPFYVSWLEEYPDMVVASCLITPRRGFTGELVRRAKATHLYKAPAQYDGPFGVPASLENYGTIIAFATGIGITGVLLYMKEVIEGCRKHTYMARKIQLFWMLEREGIY</sequence>
<feature type="transmembrane region" description="Helical" evidence="7">
    <location>
        <begin position="290"/>
        <end position="315"/>
    </location>
</feature>
<evidence type="ECO:0000256" key="7">
    <source>
        <dbReference type="SAM" id="Phobius"/>
    </source>
</evidence>
<feature type="domain" description="Ferric oxidoreductase" evidence="8">
    <location>
        <begin position="171"/>
        <end position="281"/>
    </location>
</feature>
<dbReference type="InterPro" id="IPR039261">
    <property type="entry name" value="FNR_nucleotide-bd"/>
</dbReference>
<dbReference type="GO" id="GO:0006826">
    <property type="term" value="P:iron ion transport"/>
    <property type="evidence" value="ECO:0007669"/>
    <property type="project" value="TreeGrafter"/>
</dbReference>
<feature type="transmembrane region" description="Helical" evidence="7">
    <location>
        <begin position="242"/>
        <end position="259"/>
    </location>
</feature>
<dbReference type="CDD" id="cd06186">
    <property type="entry name" value="NOX_Duox_like_FAD_NADP"/>
    <property type="match status" value="1"/>
</dbReference>
<evidence type="ECO:0000313" key="10">
    <source>
        <dbReference type="Proteomes" id="UP001313282"/>
    </source>
</evidence>
<dbReference type="GO" id="GO:0006879">
    <property type="term" value="P:intracellular iron ion homeostasis"/>
    <property type="evidence" value="ECO:0007669"/>
    <property type="project" value="TreeGrafter"/>
</dbReference>
<dbReference type="PANTHER" id="PTHR32361:SF26">
    <property type="entry name" value="FAD-BINDING 8 DOMAIN-CONTAINING PROTEIN-RELATED"/>
    <property type="match status" value="1"/>
</dbReference>
<dbReference type="AlphaFoldDB" id="A0AAN8RFY2"/>
<evidence type="ECO:0000256" key="2">
    <source>
        <dbReference type="ARBA" id="ARBA00022448"/>
    </source>
</evidence>
<evidence type="ECO:0000256" key="5">
    <source>
        <dbReference type="ARBA" id="ARBA00023065"/>
    </source>
</evidence>
<feature type="transmembrane region" description="Helical" evidence="7">
    <location>
        <begin position="167"/>
        <end position="189"/>
    </location>
</feature>
<keyword evidence="5" id="KW-0406">Ion transport</keyword>
<dbReference type="PANTHER" id="PTHR32361">
    <property type="entry name" value="FERRIC/CUPRIC REDUCTASE TRANSMEMBRANE COMPONENT"/>
    <property type="match status" value="1"/>
</dbReference>
<proteinExistence type="predicted"/>
<evidence type="ECO:0000259" key="8">
    <source>
        <dbReference type="Pfam" id="PF01794"/>
    </source>
</evidence>
<evidence type="ECO:0000256" key="1">
    <source>
        <dbReference type="ARBA" id="ARBA00004141"/>
    </source>
</evidence>
<reference evidence="9 10" key="1">
    <citation type="submission" date="2019-10" db="EMBL/GenBank/DDBJ databases">
        <authorList>
            <person name="Palmer J.M."/>
        </authorList>
    </citation>
    <scope>NUCLEOTIDE SEQUENCE [LARGE SCALE GENOMIC DNA]</scope>
    <source>
        <strain evidence="9 10">TWF718</strain>
    </source>
</reference>
<feature type="transmembrane region" description="Helical" evidence="7">
    <location>
        <begin position="201"/>
        <end position="222"/>
    </location>
</feature>
<dbReference type="InterPro" id="IPR051410">
    <property type="entry name" value="Ferric/Cupric_Reductase"/>
</dbReference>
<feature type="transmembrane region" description="Helical" evidence="7">
    <location>
        <begin position="113"/>
        <end position="130"/>
    </location>
</feature>
<keyword evidence="4 7" id="KW-1133">Transmembrane helix</keyword>
<dbReference type="Gene3D" id="3.40.50.80">
    <property type="entry name" value="Nucleotide-binding domain of ferredoxin-NADP reductase (FNR) module"/>
    <property type="match status" value="1"/>
</dbReference>
<comment type="subcellular location">
    <subcellularLocation>
        <location evidence="1">Membrane</location>
        <topology evidence="1">Multi-pass membrane protein</topology>
    </subcellularLocation>
</comment>
<keyword evidence="10" id="KW-1185">Reference proteome</keyword>
<dbReference type="Proteomes" id="UP001313282">
    <property type="component" value="Unassembled WGS sequence"/>
</dbReference>
<accession>A0AAN8RFY2</accession>